<dbReference type="GeneID" id="26909673"/>
<organism evidence="2 3">
    <name type="scientific">Leptomonas pyrrhocoris</name>
    <name type="common">Firebug parasite</name>
    <dbReference type="NCBI Taxonomy" id="157538"/>
    <lineage>
        <taxon>Eukaryota</taxon>
        <taxon>Discoba</taxon>
        <taxon>Euglenozoa</taxon>
        <taxon>Kinetoplastea</taxon>
        <taxon>Metakinetoplastina</taxon>
        <taxon>Trypanosomatida</taxon>
        <taxon>Trypanosomatidae</taxon>
        <taxon>Leishmaniinae</taxon>
        <taxon>Leptomonas</taxon>
    </lineage>
</organism>
<proteinExistence type="predicted"/>
<feature type="region of interest" description="Disordered" evidence="1">
    <location>
        <begin position="376"/>
        <end position="423"/>
    </location>
</feature>
<comment type="caution">
    <text evidence="2">The sequence shown here is derived from an EMBL/GenBank/DDBJ whole genome shotgun (WGS) entry which is preliminary data.</text>
</comment>
<gene>
    <name evidence="2" type="ORF">ABB37_09390</name>
</gene>
<reference evidence="2 3" key="1">
    <citation type="submission" date="2015-07" db="EMBL/GenBank/DDBJ databases">
        <title>High-quality genome of monoxenous trypanosomatid Leptomonas pyrrhocoris.</title>
        <authorList>
            <person name="Flegontov P."/>
            <person name="Butenko A."/>
            <person name="Firsov S."/>
            <person name="Vlcek C."/>
            <person name="Logacheva M.D."/>
            <person name="Field M."/>
            <person name="Filatov D."/>
            <person name="Flegontova O."/>
            <person name="Gerasimov E."/>
            <person name="Jackson A.P."/>
            <person name="Kelly S."/>
            <person name="Opperdoes F."/>
            <person name="O'Reilly A."/>
            <person name="Votypka J."/>
            <person name="Yurchenko V."/>
            <person name="Lukes J."/>
        </authorList>
    </citation>
    <scope>NUCLEOTIDE SEQUENCE [LARGE SCALE GENOMIC DNA]</scope>
    <source>
        <strain evidence="2">H10</strain>
    </source>
</reference>
<dbReference type="EMBL" id="LGTL01000031">
    <property type="protein sequence ID" value="KPA74094.1"/>
    <property type="molecule type" value="Genomic_DNA"/>
</dbReference>
<feature type="compositionally biased region" description="Polar residues" evidence="1">
    <location>
        <begin position="105"/>
        <end position="117"/>
    </location>
</feature>
<dbReference type="EMBL" id="LGTL01000031">
    <property type="protein sequence ID" value="KPA74095.1"/>
    <property type="molecule type" value="Genomic_DNA"/>
</dbReference>
<dbReference type="Proteomes" id="UP000037923">
    <property type="component" value="Unassembled WGS sequence"/>
</dbReference>
<feature type="compositionally biased region" description="Polar residues" evidence="1">
    <location>
        <begin position="197"/>
        <end position="206"/>
    </location>
</feature>
<accession>A0A0M9FQM5</accession>
<protein>
    <submittedName>
        <fullName evidence="2">Uncharacterized protein</fullName>
    </submittedName>
</protein>
<feature type="region of interest" description="Disordered" evidence="1">
    <location>
        <begin position="182"/>
        <end position="214"/>
    </location>
</feature>
<feature type="compositionally biased region" description="Polar residues" evidence="1">
    <location>
        <begin position="378"/>
        <end position="405"/>
    </location>
</feature>
<feature type="region of interest" description="Disordered" evidence="1">
    <location>
        <begin position="512"/>
        <end position="533"/>
    </location>
</feature>
<feature type="compositionally biased region" description="Basic and acidic residues" evidence="1">
    <location>
        <begin position="594"/>
        <end position="603"/>
    </location>
</feature>
<evidence type="ECO:0000313" key="3">
    <source>
        <dbReference type="Proteomes" id="UP000037923"/>
    </source>
</evidence>
<feature type="region of interest" description="Disordered" evidence="1">
    <location>
        <begin position="551"/>
        <end position="603"/>
    </location>
</feature>
<sequence length="771" mass="81615">MKARHCDAPPRWAMTSLYDSSVLAGSISNEGCPADTEDSNVASPKNKTLLCSGSRDESPPLPTALESFPTSHVGVLHRTHVESSQEAVRNSAGARHETLSVPEAGTSSRNEEISSPSMEATLRAAQACEERLRRAQTAEVAVLTRLYTCTASLLDPSTVRHSCSLPPAGADSRIESQCLQESSGLEVKEEMRESAHKSSAASTQSDAGLGTHPAIPHERTLNVWLPILSAPFNRDTTDASPPVRGRQFRVPSAGLTDDADLLYGALHNLIAPHNAPPLRRGSREGKSDLAPKSSNVAAFTSSQPLAELALRVAHTSTKDVGASANALNTTFHEADKYATGMLSRTFQPTSPPTKSEALQNSVAFLGGCEHCTFPPQLPQRNSLAEGSNRSVPSPLRSATPTSTLGDTEDEGVFFPTPPRRTAQKGEAAGKWHDMAAHCAPLAVASPVAKAADPNCGESPVGTGGGATALSAEAVTPSRVLVEQPSASEPLRNINASTAKLLRKTSAFDSLSSRRTFPNGCSLNQTEVGRSPHPLAPRVELTATDILATITALPPPPLRSFGSRRTKSAMKRSATTGKNRDDALQSTNNARRGPSKRDRENCFDEGDIRRGVDAHSRTAPFEGLPCLGVDVDAAAAAAAQVYCSQQPPPPTASLGVSASLDADHFMFQQRRNTNRDVVSAPPLHGYVRTRQQRAEDVRQTEAIFRAVRRAAAGGGGGGGAEDTPQCTLSSNLPQQPLNLTGEDTSAAPSASQASYDDSLPNTPSQYWEIDFP</sequence>
<feature type="region of interest" description="Disordered" evidence="1">
    <location>
        <begin position="81"/>
        <end position="117"/>
    </location>
</feature>
<dbReference type="OMA" id="EASITPC"/>
<feature type="region of interest" description="Disordered" evidence="1">
    <location>
        <begin position="710"/>
        <end position="771"/>
    </location>
</feature>
<feature type="compositionally biased region" description="Polar residues" evidence="1">
    <location>
        <begin position="723"/>
        <end position="764"/>
    </location>
</feature>
<keyword evidence="3" id="KW-1185">Reference proteome</keyword>
<name>A0A0M9FQM5_LEPPY</name>
<dbReference type="VEuPathDB" id="TriTrypDB:LpyrH10_31_0440"/>
<evidence type="ECO:0000256" key="1">
    <source>
        <dbReference type="SAM" id="MobiDB-lite"/>
    </source>
</evidence>
<dbReference type="RefSeq" id="XP_015652534.1">
    <property type="nucleotide sequence ID" value="XM_015808821.1"/>
</dbReference>
<dbReference type="OrthoDB" id="267305at2759"/>
<dbReference type="RefSeq" id="XP_015652533.1">
    <property type="nucleotide sequence ID" value="XM_015808820.1"/>
</dbReference>
<evidence type="ECO:0000313" key="2">
    <source>
        <dbReference type="EMBL" id="KPA74095.1"/>
    </source>
</evidence>
<feature type="compositionally biased region" description="Basic and acidic residues" evidence="1">
    <location>
        <begin position="186"/>
        <end position="196"/>
    </location>
</feature>
<feature type="compositionally biased region" description="Polar residues" evidence="1">
    <location>
        <begin position="512"/>
        <end position="527"/>
    </location>
</feature>
<dbReference type="AlphaFoldDB" id="A0A0M9FQM5"/>